<dbReference type="OrthoDB" id="69711at2759"/>
<keyword evidence="5" id="KW-1185">Reference proteome</keyword>
<dbReference type="Proteomes" id="UP000268014">
    <property type="component" value="Unassembled WGS sequence"/>
</dbReference>
<evidence type="ECO:0000313" key="4">
    <source>
        <dbReference type="EMBL" id="VDO24553.1"/>
    </source>
</evidence>
<dbReference type="InterPro" id="IPR011990">
    <property type="entry name" value="TPR-like_helical_dom_sf"/>
</dbReference>
<evidence type="ECO:0000256" key="2">
    <source>
        <dbReference type="ARBA" id="ARBA00022803"/>
    </source>
</evidence>
<gene>
    <name evidence="4" type="ORF">HPLM_LOCUS4992</name>
</gene>
<reference evidence="6" key="1">
    <citation type="submission" date="2016-04" db="UniProtKB">
        <authorList>
            <consortium name="WormBaseParasite"/>
        </authorList>
    </citation>
    <scope>IDENTIFICATION</scope>
</reference>
<accession>A0A158QKP4</accession>
<evidence type="ECO:0000256" key="3">
    <source>
        <dbReference type="PROSITE-ProRule" id="PRU00339"/>
    </source>
</evidence>
<evidence type="ECO:0000313" key="6">
    <source>
        <dbReference type="WBParaSite" id="HPLM_0000500001-mRNA-1"/>
    </source>
</evidence>
<evidence type="ECO:0000313" key="5">
    <source>
        <dbReference type="Proteomes" id="UP000268014"/>
    </source>
</evidence>
<dbReference type="WBParaSite" id="HPLM_0000500001-mRNA-1">
    <property type="protein sequence ID" value="HPLM_0000500001-mRNA-1"/>
    <property type="gene ID" value="HPLM_0000500001"/>
</dbReference>
<evidence type="ECO:0000256" key="1">
    <source>
        <dbReference type="ARBA" id="ARBA00022737"/>
    </source>
</evidence>
<dbReference type="Gene3D" id="1.25.40.10">
    <property type="entry name" value="Tetratricopeptide repeat domain"/>
    <property type="match status" value="1"/>
</dbReference>
<keyword evidence="2 3" id="KW-0802">TPR repeat</keyword>
<dbReference type="PROSITE" id="PS50005">
    <property type="entry name" value="TPR"/>
    <property type="match status" value="1"/>
</dbReference>
<feature type="repeat" description="TPR" evidence="3">
    <location>
        <begin position="37"/>
        <end position="70"/>
    </location>
</feature>
<sequence>MYAIVLANVEELDSKADHSAEIVKHLEKAVELDADDAYTVHMLGVAHYKKKNYAEALSCFQKAENIRARALAKTMLLKLKVKREDYVEEEY</sequence>
<dbReference type="AlphaFoldDB" id="A0A158QKP4"/>
<reference evidence="4 5" key="2">
    <citation type="submission" date="2018-11" db="EMBL/GenBank/DDBJ databases">
        <authorList>
            <consortium name="Pathogen Informatics"/>
        </authorList>
    </citation>
    <scope>NUCLEOTIDE SEQUENCE [LARGE SCALE GENOMIC DNA]</scope>
    <source>
        <strain evidence="4 5">MHpl1</strain>
    </source>
</reference>
<keyword evidence="1" id="KW-0677">Repeat</keyword>
<protein>
    <submittedName>
        <fullName evidence="6">TPR_REGION domain-containing protein</fullName>
    </submittedName>
</protein>
<organism evidence="6">
    <name type="scientific">Haemonchus placei</name>
    <name type="common">Barber's pole worm</name>
    <dbReference type="NCBI Taxonomy" id="6290"/>
    <lineage>
        <taxon>Eukaryota</taxon>
        <taxon>Metazoa</taxon>
        <taxon>Ecdysozoa</taxon>
        <taxon>Nematoda</taxon>
        <taxon>Chromadorea</taxon>
        <taxon>Rhabditida</taxon>
        <taxon>Rhabditina</taxon>
        <taxon>Rhabditomorpha</taxon>
        <taxon>Strongyloidea</taxon>
        <taxon>Trichostrongylidae</taxon>
        <taxon>Haemonchus</taxon>
    </lineage>
</organism>
<dbReference type="EMBL" id="UZAF01016275">
    <property type="protein sequence ID" value="VDO24553.1"/>
    <property type="molecule type" value="Genomic_DNA"/>
</dbReference>
<name>A0A158QKP4_HAEPC</name>
<dbReference type="InterPro" id="IPR019734">
    <property type="entry name" value="TPR_rpt"/>
</dbReference>
<dbReference type="InterPro" id="IPR013105">
    <property type="entry name" value="TPR_2"/>
</dbReference>
<dbReference type="SUPFAM" id="SSF48452">
    <property type="entry name" value="TPR-like"/>
    <property type="match status" value="1"/>
</dbReference>
<proteinExistence type="predicted"/>
<dbReference type="Pfam" id="PF07719">
    <property type="entry name" value="TPR_2"/>
    <property type="match status" value="1"/>
</dbReference>